<dbReference type="EMBL" id="CP006764">
    <property type="protein sequence ID" value="AIT61542.1"/>
    <property type="molecule type" value="Genomic_DNA"/>
</dbReference>
<dbReference type="OrthoDB" id="4414464at2"/>
<name>A0A097IHC5_9CORY</name>
<protein>
    <submittedName>
        <fullName evidence="1">Uncharacterized protein</fullName>
    </submittedName>
</protein>
<dbReference type="KEGG" id="cdo:CDOO_09875"/>
<proteinExistence type="predicted"/>
<reference evidence="1 2" key="1">
    <citation type="submission" date="2013-09" db="EMBL/GenBank/DDBJ databases">
        <title>Complete genome sequence of Corynebacterium doosanense CAU 212(T) (=DSM 45436(T)), isolated from activated sludge.</title>
        <authorList>
            <person name="Schaffert L."/>
            <person name="Albersmeier A."/>
            <person name="Kalinowski J."/>
            <person name="Ruckert C."/>
        </authorList>
    </citation>
    <scope>NUCLEOTIDE SEQUENCE [LARGE SCALE GENOMIC DNA]</scope>
    <source>
        <strain evidence="1 2">CAU 212</strain>
    </source>
</reference>
<accession>A0A097IHC5</accession>
<keyword evidence="2" id="KW-1185">Reference proteome</keyword>
<dbReference type="HOGENOM" id="CLU_131983_1_0_11"/>
<dbReference type="eggNOG" id="ENOG5031IYQ">
    <property type="taxonomic scope" value="Bacteria"/>
</dbReference>
<dbReference type="AlphaFoldDB" id="A0A097IHC5"/>
<dbReference type="STRING" id="558173.CDOO_09875"/>
<sequence length="118" mass="13439">MTTTLSHAPARTWRARHTPPATRTAVLSVSGMPRELRSHVERAMESCLRSEPAQVPPGTDLVAADWFTRWERDRTEELFYAVRCRQVLTGTVAELEKLDHTLQSLADDHGFQATIRRQ</sequence>
<dbReference type="Proteomes" id="UP000029914">
    <property type="component" value="Chromosome"/>
</dbReference>
<evidence type="ECO:0000313" key="2">
    <source>
        <dbReference type="Proteomes" id="UP000029914"/>
    </source>
</evidence>
<gene>
    <name evidence="1" type="ORF">CDOO_09875</name>
</gene>
<organism evidence="1 2">
    <name type="scientific">Corynebacterium doosanense CAU 212 = DSM 45436</name>
    <dbReference type="NCBI Taxonomy" id="558173"/>
    <lineage>
        <taxon>Bacteria</taxon>
        <taxon>Bacillati</taxon>
        <taxon>Actinomycetota</taxon>
        <taxon>Actinomycetes</taxon>
        <taxon>Mycobacteriales</taxon>
        <taxon>Corynebacteriaceae</taxon>
        <taxon>Corynebacterium</taxon>
    </lineage>
</organism>
<dbReference type="RefSeq" id="WP_018020778.1">
    <property type="nucleotide sequence ID" value="NZ_AQUX01000001.1"/>
</dbReference>
<evidence type="ECO:0000313" key="1">
    <source>
        <dbReference type="EMBL" id="AIT61542.1"/>
    </source>
</evidence>